<dbReference type="PANTHER" id="PTHR42829">
    <property type="entry name" value="NADH-UBIQUINONE OXIDOREDUCTASE CHAIN 5"/>
    <property type="match status" value="1"/>
</dbReference>
<feature type="domain" description="NADH-Ubiquinone oxidoreductase (complex I) chain 5 N-terminal" evidence="8">
    <location>
        <begin position="68"/>
        <end position="113"/>
    </location>
</feature>
<evidence type="ECO:0000256" key="5">
    <source>
        <dbReference type="RuleBase" id="RU000320"/>
    </source>
</evidence>
<comment type="subcellular location">
    <subcellularLocation>
        <location evidence="1">Endomembrane system</location>
        <topology evidence="1">Multi-pass membrane protein</topology>
    </subcellularLocation>
    <subcellularLocation>
        <location evidence="5">Membrane</location>
        <topology evidence="5">Multi-pass membrane protein</topology>
    </subcellularLocation>
</comment>
<feature type="transmembrane region" description="Helical" evidence="6">
    <location>
        <begin position="280"/>
        <end position="300"/>
    </location>
</feature>
<evidence type="ECO:0000256" key="4">
    <source>
        <dbReference type="ARBA" id="ARBA00023136"/>
    </source>
</evidence>
<dbReference type="Pfam" id="PF00361">
    <property type="entry name" value="Proton_antipo_M"/>
    <property type="match status" value="1"/>
</dbReference>
<evidence type="ECO:0000313" key="9">
    <source>
        <dbReference type="EMBL" id="CAE6492621.1"/>
    </source>
</evidence>
<dbReference type="GO" id="GO:0016020">
    <property type="term" value="C:membrane"/>
    <property type="evidence" value="ECO:0007669"/>
    <property type="project" value="UniProtKB-SubCell"/>
</dbReference>
<dbReference type="PANTHER" id="PTHR42829:SF1">
    <property type="entry name" value="INORGANIC CARBON TRANSPORTER SUBUNIT DABB-RELATED"/>
    <property type="match status" value="1"/>
</dbReference>
<feature type="transmembrane region" description="Helical" evidence="6">
    <location>
        <begin position="487"/>
        <end position="509"/>
    </location>
</feature>
<evidence type="ECO:0000259" key="7">
    <source>
        <dbReference type="Pfam" id="PF00361"/>
    </source>
</evidence>
<dbReference type="RefSeq" id="WP_090670036.1">
    <property type="nucleotide sequence ID" value="NZ_CAJNAP010000004.1"/>
</dbReference>
<protein>
    <submittedName>
        <fullName evidence="10">NADH-quinone oxidoreductase subunit L</fullName>
    </submittedName>
    <submittedName>
        <fullName evidence="9">Putative NADH-quinone oxidoreductase, subunit L</fullName>
        <ecNumber evidence="9">1.6.5.11</ecNumber>
    </submittedName>
</protein>
<feature type="transmembrane region" description="Helical" evidence="6">
    <location>
        <begin position="320"/>
        <end position="339"/>
    </location>
</feature>
<feature type="transmembrane region" description="Helical" evidence="6">
    <location>
        <begin position="175"/>
        <end position="193"/>
    </location>
</feature>
<evidence type="ECO:0000313" key="11">
    <source>
        <dbReference type="Proteomes" id="UP000199561"/>
    </source>
</evidence>
<dbReference type="GO" id="GO:0003954">
    <property type="term" value="F:NADH dehydrogenase activity"/>
    <property type="evidence" value="ECO:0007669"/>
    <property type="project" value="TreeGrafter"/>
</dbReference>
<dbReference type="EC" id="1.6.5.11" evidence="9"/>
<accession>A0A1I4RQU9</accession>
<keyword evidence="2 5" id="KW-0812">Transmembrane</keyword>
<name>A0A1I4RQU9_9PROT</name>
<feature type="transmembrane region" description="Helical" evidence="6">
    <location>
        <begin position="33"/>
        <end position="52"/>
    </location>
</feature>
<dbReference type="InterPro" id="IPR001516">
    <property type="entry name" value="Proton_antipo_N"/>
</dbReference>
<dbReference type="EMBL" id="CAJNAP010000004">
    <property type="protein sequence ID" value="CAE6492621.1"/>
    <property type="molecule type" value="Genomic_DNA"/>
</dbReference>
<dbReference type="OrthoDB" id="9811798at2"/>
<feature type="transmembrane region" description="Helical" evidence="6">
    <location>
        <begin position="378"/>
        <end position="400"/>
    </location>
</feature>
<proteinExistence type="predicted"/>
<gene>
    <name evidence="9" type="ORF">NMYAN_120031</name>
    <name evidence="10" type="ORF">SAMN05421880_12038</name>
</gene>
<evidence type="ECO:0000313" key="10">
    <source>
        <dbReference type="EMBL" id="SFM54373.1"/>
    </source>
</evidence>
<dbReference type="EMBL" id="FOUF01000020">
    <property type="protein sequence ID" value="SFM54373.1"/>
    <property type="molecule type" value="Genomic_DNA"/>
</dbReference>
<keyword evidence="11" id="KW-1185">Reference proteome</keyword>
<organism evidence="10 11">
    <name type="scientific">Nitrosomonas nitrosa</name>
    <dbReference type="NCBI Taxonomy" id="52442"/>
    <lineage>
        <taxon>Bacteria</taxon>
        <taxon>Pseudomonadati</taxon>
        <taxon>Pseudomonadota</taxon>
        <taxon>Betaproteobacteria</taxon>
        <taxon>Nitrosomonadales</taxon>
        <taxon>Nitrosomonadaceae</taxon>
        <taxon>Nitrosomonas</taxon>
    </lineage>
</organism>
<feature type="transmembrane region" description="Helical" evidence="6">
    <location>
        <begin position="81"/>
        <end position="101"/>
    </location>
</feature>
<feature type="transmembrane region" description="Helical" evidence="6">
    <location>
        <begin position="113"/>
        <end position="140"/>
    </location>
</feature>
<dbReference type="Pfam" id="PF00662">
    <property type="entry name" value="Proton_antipo_N"/>
    <property type="match status" value="1"/>
</dbReference>
<feature type="transmembrane region" description="Helical" evidence="6">
    <location>
        <begin position="250"/>
        <end position="268"/>
    </location>
</feature>
<feature type="transmembrane region" description="Helical" evidence="6">
    <location>
        <begin position="205"/>
        <end position="230"/>
    </location>
</feature>
<dbReference type="GO" id="GO:0012505">
    <property type="term" value="C:endomembrane system"/>
    <property type="evidence" value="ECO:0007669"/>
    <property type="project" value="UniProtKB-SubCell"/>
</dbReference>
<dbReference type="STRING" id="52442.SAMN05421880_12038"/>
<evidence type="ECO:0000259" key="8">
    <source>
        <dbReference type="Pfam" id="PF00662"/>
    </source>
</evidence>
<keyword evidence="4 6" id="KW-0472">Membrane</keyword>
<sequence>MPIVVLVPLLPLIGALIVALGGSNSVHKRAKIAIFFLGAAFLGSALTLWHVATQGPITIRYYDPDSLASLVFPIGFYIDRLSAVMMTLISCVGMIVYTYSVSNMFQDYNARRYLSLMAFTVFVLLCMVSSANIMMLYIFWQLLSYLLYILAHNHSHGPTLAGAFRTYTMLRVGDVAFLIGIVLAYQLYGTLEYSTLFERVAESPVMLTPFSGVEISGATAITLFLFIGGICKSANFPFHIWLPSSLFAPTPMHALLHAGIINAGGFLINRLAPMFGLSSTVLHLAFAVGLITVIVGGLMMLRQNDIKRKLGYSTIGQMGYMIMECGLGAFALAVFHLIAHGFFKGSVFLYCGNVIHHARKEPSLPHIVTSRKPTEFSFLTWFTGLVTTLLIPLVILLAIHDVLAIPLLESQGLMIFLFFIWITSTQAILSLTRIRGVASWKVSASMISVWFFVIFIYLFAAETFTAFIYPNPAEVEFYLKAAALPDWLFSTIVVAVSLVIITSWSYLYISARGGSIRVPDWIESFKVRLYRLSMNRFYIEKMYEGLGRFFMRVLNRIVGHDAGWSK</sequence>
<dbReference type="InterPro" id="IPR003945">
    <property type="entry name" value="NU5C-like"/>
</dbReference>
<feature type="transmembrane region" description="Helical" evidence="6">
    <location>
        <begin position="444"/>
        <end position="467"/>
    </location>
</feature>
<dbReference type="AlphaFoldDB" id="A0A1I4RQU9"/>
<feature type="transmembrane region" description="Helical" evidence="6">
    <location>
        <begin position="6"/>
        <end position="26"/>
    </location>
</feature>
<dbReference type="GO" id="GO:0042773">
    <property type="term" value="P:ATP synthesis coupled electron transport"/>
    <property type="evidence" value="ECO:0007669"/>
    <property type="project" value="InterPro"/>
</dbReference>
<reference evidence="9" key="2">
    <citation type="submission" date="2021-02" db="EMBL/GenBank/DDBJ databases">
        <authorList>
            <person name="Han P."/>
        </authorList>
    </citation>
    <scope>NUCLEOTIDE SEQUENCE</scope>
    <source>
        <strain evidence="9">Nitrosomonas nitrosa 18-3D</strain>
    </source>
</reference>
<evidence type="ECO:0000256" key="1">
    <source>
        <dbReference type="ARBA" id="ARBA00004127"/>
    </source>
</evidence>
<dbReference type="InterPro" id="IPR001750">
    <property type="entry name" value="ND/Mrp_TM"/>
</dbReference>
<reference evidence="10 11" key="1">
    <citation type="submission" date="2016-10" db="EMBL/GenBank/DDBJ databases">
        <authorList>
            <person name="de Groot N.N."/>
        </authorList>
    </citation>
    <scope>NUCLEOTIDE SEQUENCE [LARGE SCALE GENOMIC DNA]</scope>
    <source>
        <strain evidence="10 11">Nm146</strain>
    </source>
</reference>
<dbReference type="PRINTS" id="PR01434">
    <property type="entry name" value="NADHDHGNASE5"/>
</dbReference>
<dbReference type="Proteomes" id="UP000199561">
    <property type="component" value="Unassembled WGS sequence"/>
</dbReference>
<feature type="domain" description="NADH:quinone oxidoreductase/Mrp antiporter transmembrane" evidence="7">
    <location>
        <begin position="130"/>
        <end position="415"/>
    </location>
</feature>
<feature type="transmembrane region" description="Helical" evidence="6">
    <location>
        <begin position="412"/>
        <end position="432"/>
    </location>
</feature>
<dbReference type="GO" id="GO:0008137">
    <property type="term" value="F:NADH dehydrogenase (ubiquinone) activity"/>
    <property type="evidence" value="ECO:0007669"/>
    <property type="project" value="InterPro"/>
</dbReference>
<dbReference type="Proteomes" id="UP000601736">
    <property type="component" value="Unassembled WGS sequence"/>
</dbReference>
<evidence type="ECO:0000256" key="2">
    <source>
        <dbReference type="ARBA" id="ARBA00022692"/>
    </source>
</evidence>
<dbReference type="GO" id="GO:0015990">
    <property type="term" value="P:electron transport coupled proton transport"/>
    <property type="evidence" value="ECO:0007669"/>
    <property type="project" value="TreeGrafter"/>
</dbReference>
<keyword evidence="9" id="KW-0560">Oxidoreductase</keyword>
<evidence type="ECO:0000256" key="3">
    <source>
        <dbReference type="ARBA" id="ARBA00022989"/>
    </source>
</evidence>
<keyword evidence="3 6" id="KW-1133">Transmembrane helix</keyword>
<evidence type="ECO:0000256" key="6">
    <source>
        <dbReference type="SAM" id="Phobius"/>
    </source>
</evidence>